<gene>
    <name evidence="6" type="ORF">SAMN05444320_103395</name>
</gene>
<evidence type="ECO:0000313" key="7">
    <source>
        <dbReference type="Proteomes" id="UP000184501"/>
    </source>
</evidence>
<dbReference type="InterPro" id="IPR050204">
    <property type="entry name" value="AraC_XylS_family_regulators"/>
</dbReference>
<proteinExistence type="predicted"/>
<evidence type="ECO:0000256" key="2">
    <source>
        <dbReference type="ARBA" id="ARBA00023125"/>
    </source>
</evidence>
<feature type="region of interest" description="Disordered" evidence="4">
    <location>
        <begin position="136"/>
        <end position="160"/>
    </location>
</feature>
<evidence type="ECO:0000313" key="6">
    <source>
        <dbReference type="EMBL" id="SHF37373.1"/>
    </source>
</evidence>
<protein>
    <submittedName>
        <fullName evidence="6">AraC-type DNA-binding protein</fullName>
    </submittedName>
</protein>
<dbReference type="AlphaFoldDB" id="A0A1M5B4E9"/>
<name>A0A1M5B4E9_STRHI</name>
<dbReference type="InterPro" id="IPR020449">
    <property type="entry name" value="Tscrpt_reg_AraC-type_HTH"/>
</dbReference>
<keyword evidence="2 6" id="KW-0238">DNA-binding</keyword>
<dbReference type="Pfam" id="PF12833">
    <property type="entry name" value="HTH_18"/>
    <property type="match status" value="1"/>
</dbReference>
<keyword evidence="1" id="KW-0805">Transcription regulation</keyword>
<keyword evidence="3" id="KW-0804">Transcription</keyword>
<keyword evidence="7" id="KW-1185">Reference proteome</keyword>
<evidence type="ECO:0000256" key="4">
    <source>
        <dbReference type="SAM" id="MobiDB-lite"/>
    </source>
</evidence>
<evidence type="ECO:0000259" key="5">
    <source>
        <dbReference type="PROSITE" id="PS01124"/>
    </source>
</evidence>
<reference evidence="6 7" key="1">
    <citation type="submission" date="2016-11" db="EMBL/GenBank/DDBJ databases">
        <authorList>
            <person name="Jaros S."/>
            <person name="Januszkiewicz K."/>
            <person name="Wedrychowicz H."/>
        </authorList>
    </citation>
    <scope>NUCLEOTIDE SEQUENCE [LARGE SCALE GENOMIC DNA]</scope>
    <source>
        <strain evidence="6 7">DSM 44523</strain>
    </source>
</reference>
<evidence type="ECO:0000256" key="1">
    <source>
        <dbReference type="ARBA" id="ARBA00023015"/>
    </source>
</evidence>
<dbReference type="InterPro" id="IPR018060">
    <property type="entry name" value="HTH_AraC"/>
</dbReference>
<dbReference type="STRING" id="2017.SAMN05444320_103395"/>
<feature type="domain" description="HTH araC/xylS-type" evidence="5">
    <location>
        <begin position="13"/>
        <end position="111"/>
    </location>
</feature>
<evidence type="ECO:0000256" key="3">
    <source>
        <dbReference type="ARBA" id="ARBA00023163"/>
    </source>
</evidence>
<dbReference type="PRINTS" id="PR00032">
    <property type="entry name" value="HTHARAC"/>
</dbReference>
<accession>A0A1M5B4E9</accession>
<dbReference type="GO" id="GO:0043565">
    <property type="term" value="F:sequence-specific DNA binding"/>
    <property type="evidence" value="ECO:0007669"/>
    <property type="project" value="InterPro"/>
</dbReference>
<dbReference type="InterPro" id="IPR009057">
    <property type="entry name" value="Homeodomain-like_sf"/>
</dbReference>
<dbReference type="RefSeq" id="WP_073481792.1">
    <property type="nucleotide sequence ID" value="NZ_FQVN01000003.1"/>
</dbReference>
<dbReference type="SUPFAM" id="SSF46689">
    <property type="entry name" value="Homeodomain-like"/>
    <property type="match status" value="2"/>
</dbReference>
<dbReference type="EMBL" id="FQVN01000003">
    <property type="protein sequence ID" value="SHF37373.1"/>
    <property type="molecule type" value="Genomic_DNA"/>
</dbReference>
<organism evidence="6 7">
    <name type="scientific">Streptoalloteichus hindustanus</name>
    <dbReference type="NCBI Taxonomy" id="2017"/>
    <lineage>
        <taxon>Bacteria</taxon>
        <taxon>Bacillati</taxon>
        <taxon>Actinomycetota</taxon>
        <taxon>Actinomycetes</taxon>
        <taxon>Pseudonocardiales</taxon>
        <taxon>Pseudonocardiaceae</taxon>
        <taxon>Streptoalloteichus</taxon>
    </lineage>
</organism>
<dbReference type="PROSITE" id="PS01124">
    <property type="entry name" value="HTH_ARAC_FAMILY_2"/>
    <property type="match status" value="1"/>
</dbReference>
<dbReference type="PANTHER" id="PTHR46796">
    <property type="entry name" value="HTH-TYPE TRANSCRIPTIONAL ACTIVATOR RHAS-RELATED"/>
    <property type="match status" value="1"/>
</dbReference>
<feature type="compositionally biased region" description="Basic and acidic residues" evidence="4">
    <location>
        <begin position="151"/>
        <end position="160"/>
    </location>
</feature>
<dbReference type="Gene3D" id="1.10.10.60">
    <property type="entry name" value="Homeodomain-like"/>
    <property type="match status" value="2"/>
</dbReference>
<dbReference type="GO" id="GO:0003700">
    <property type="term" value="F:DNA-binding transcription factor activity"/>
    <property type="evidence" value="ECO:0007669"/>
    <property type="project" value="InterPro"/>
</dbReference>
<dbReference type="SMART" id="SM00342">
    <property type="entry name" value="HTH_ARAC"/>
    <property type="match status" value="1"/>
</dbReference>
<dbReference type="OrthoDB" id="2060755at2"/>
<sequence length="160" mass="17888">MSRVHPALLPHLRRAKDLADRCYAEPLDLAAFAAAAGCSRHHFLRCFQAAYGETPGRYLTRRRIERARDLLRHTNLSVTEICHLVGFSSLGSFSARFSGLVGISPSRYREEATRSGPAPIPGCFVLMWTRPHDNSSIAEKRTAPARSYGRPVDHEEREGT</sequence>
<dbReference type="Proteomes" id="UP000184501">
    <property type="component" value="Unassembled WGS sequence"/>
</dbReference>